<evidence type="ECO:0000256" key="6">
    <source>
        <dbReference type="ARBA" id="ARBA00022729"/>
    </source>
</evidence>
<dbReference type="PROSITE" id="PS00108">
    <property type="entry name" value="PROTEIN_KINASE_ST"/>
    <property type="match status" value="1"/>
</dbReference>
<reference evidence="22 23" key="1">
    <citation type="journal article" date="2014" name="Nat. Genet.">
        <title>Genome sequence of the hot pepper provides insights into the evolution of pungency in Capsicum species.</title>
        <authorList>
            <person name="Kim S."/>
            <person name="Park M."/>
            <person name="Yeom S.I."/>
            <person name="Kim Y.M."/>
            <person name="Lee J.M."/>
            <person name="Lee H.A."/>
            <person name="Seo E."/>
            <person name="Choi J."/>
            <person name="Cheong K."/>
            <person name="Kim K.T."/>
            <person name="Jung K."/>
            <person name="Lee G.W."/>
            <person name="Oh S.K."/>
            <person name="Bae C."/>
            <person name="Kim S.B."/>
            <person name="Lee H.Y."/>
            <person name="Kim S.Y."/>
            <person name="Kim M.S."/>
            <person name="Kang B.C."/>
            <person name="Jo Y.D."/>
            <person name="Yang H.B."/>
            <person name="Jeong H.J."/>
            <person name="Kang W.H."/>
            <person name="Kwon J.K."/>
            <person name="Shin C."/>
            <person name="Lim J.Y."/>
            <person name="Park J.H."/>
            <person name="Huh J.H."/>
            <person name="Kim J.S."/>
            <person name="Kim B.D."/>
            <person name="Cohen O."/>
            <person name="Paran I."/>
            <person name="Suh M.C."/>
            <person name="Lee S.B."/>
            <person name="Kim Y.K."/>
            <person name="Shin Y."/>
            <person name="Noh S.J."/>
            <person name="Park J."/>
            <person name="Seo Y.S."/>
            <person name="Kwon S.Y."/>
            <person name="Kim H.A."/>
            <person name="Park J.M."/>
            <person name="Kim H.J."/>
            <person name="Choi S.B."/>
            <person name="Bosland P.W."/>
            <person name="Reeves G."/>
            <person name="Jo S.H."/>
            <person name="Lee B.W."/>
            <person name="Cho H.T."/>
            <person name="Choi H.S."/>
            <person name="Lee M.S."/>
            <person name="Yu Y."/>
            <person name="Do Choi Y."/>
            <person name="Park B.S."/>
            <person name="van Deynze A."/>
            <person name="Ashrafi H."/>
            <person name="Hill T."/>
            <person name="Kim W.T."/>
            <person name="Pai H.S."/>
            <person name="Ahn H.K."/>
            <person name="Yeam I."/>
            <person name="Giovannoni J.J."/>
            <person name="Rose J.K."/>
            <person name="Sorensen I."/>
            <person name="Lee S.J."/>
            <person name="Kim R.W."/>
            <person name="Choi I.Y."/>
            <person name="Choi B.S."/>
            <person name="Lim J.S."/>
            <person name="Lee Y.H."/>
            <person name="Choi D."/>
        </authorList>
    </citation>
    <scope>NUCLEOTIDE SEQUENCE [LARGE SCALE GENOMIC DNA]</scope>
    <source>
        <strain evidence="23">cv. CM334</strain>
    </source>
</reference>
<dbReference type="FunFam" id="3.30.200.20:FF:001208">
    <property type="entry name" value="Putative DUF26-domain receptor-like protein kinase family protein"/>
    <property type="match status" value="1"/>
</dbReference>
<evidence type="ECO:0000259" key="20">
    <source>
        <dbReference type="PROSITE" id="PS50011"/>
    </source>
</evidence>
<dbReference type="GO" id="GO:0005524">
    <property type="term" value="F:ATP binding"/>
    <property type="evidence" value="ECO:0007669"/>
    <property type="project" value="UniProtKB-UniRule"/>
</dbReference>
<dbReference type="PROSITE" id="PS50011">
    <property type="entry name" value="PROTEIN_KINASE_DOM"/>
    <property type="match status" value="1"/>
</dbReference>
<keyword evidence="8 17" id="KW-0547">Nucleotide-binding</keyword>
<evidence type="ECO:0000256" key="3">
    <source>
        <dbReference type="ARBA" id="ARBA00022553"/>
    </source>
</evidence>
<evidence type="ECO:0000256" key="19">
    <source>
        <dbReference type="SAM" id="SignalP"/>
    </source>
</evidence>
<dbReference type="FunFam" id="3.30.430.20:FF:000005">
    <property type="entry name" value="Cysteine-rich receptor-like protein kinase 2"/>
    <property type="match status" value="1"/>
</dbReference>
<evidence type="ECO:0000259" key="21">
    <source>
        <dbReference type="PROSITE" id="PS51473"/>
    </source>
</evidence>
<dbReference type="PROSITE" id="PS51473">
    <property type="entry name" value="GNK2"/>
    <property type="match status" value="2"/>
</dbReference>
<feature type="chain" id="PRO_5013679889" evidence="19">
    <location>
        <begin position="36"/>
        <end position="649"/>
    </location>
</feature>
<evidence type="ECO:0000256" key="10">
    <source>
        <dbReference type="ARBA" id="ARBA00022840"/>
    </source>
</evidence>
<evidence type="ECO:0000256" key="17">
    <source>
        <dbReference type="PROSITE-ProRule" id="PRU10141"/>
    </source>
</evidence>
<feature type="domain" description="Gnk2-homologous" evidence="21">
    <location>
        <begin position="141"/>
        <end position="246"/>
    </location>
</feature>
<proteinExistence type="predicted"/>
<organism evidence="22 23">
    <name type="scientific">Capsicum annuum</name>
    <name type="common">Capsicum pepper</name>
    <dbReference type="NCBI Taxonomy" id="4072"/>
    <lineage>
        <taxon>Eukaryota</taxon>
        <taxon>Viridiplantae</taxon>
        <taxon>Streptophyta</taxon>
        <taxon>Embryophyta</taxon>
        <taxon>Tracheophyta</taxon>
        <taxon>Spermatophyta</taxon>
        <taxon>Magnoliopsida</taxon>
        <taxon>eudicotyledons</taxon>
        <taxon>Gunneridae</taxon>
        <taxon>Pentapetalae</taxon>
        <taxon>asterids</taxon>
        <taxon>lamiids</taxon>
        <taxon>Solanales</taxon>
        <taxon>Solanaceae</taxon>
        <taxon>Solanoideae</taxon>
        <taxon>Capsiceae</taxon>
        <taxon>Capsicum</taxon>
    </lineage>
</organism>
<dbReference type="InterPro" id="IPR038408">
    <property type="entry name" value="GNK2_sf"/>
</dbReference>
<dbReference type="InterPro" id="IPR017441">
    <property type="entry name" value="Protein_kinase_ATP_BS"/>
</dbReference>
<reference evidence="22 23" key="2">
    <citation type="journal article" date="2017" name="Genome Biol.">
        <title>New reference genome sequences of hot pepper reveal the massive evolution of plant disease-resistance genes by retroduplication.</title>
        <authorList>
            <person name="Kim S."/>
            <person name="Park J."/>
            <person name="Yeom S.I."/>
            <person name="Kim Y.M."/>
            <person name="Seo E."/>
            <person name="Kim K.T."/>
            <person name="Kim M.S."/>
            <person name="Lee J.M."/>
            <person name="Cheong K."/>
            <person name="Shin H.S."/>
            <person name="Kim S.B."/>
            <person name="Han K."/>
            <person name="Lee J."/>
            <person name="Park M."/>
            <person name="Lee H.A."/>
            <person name="Lee H.Y."/>
            <person name="Lee Y."/>
            <person name="Oh S."/>
            <person name="Lee J.H."/>
            <person name="Choi E."/>
            <person name="Choi E."/>
            <person name="Lee S.E."/>
            <person name="Jeon J."/>
            <person name="Kim H."/>
            <person name="Choi G."/>
            <person name="Song H."/>
            <person name="Lee J."/>
            <person name="Lee S.C."/>
            <person name="Kwon J.K."/>
            <person name="Lee H.Y."/>
            <person name="Koo N."/>
            <person name="Hong Y."/>
            <person name="Kim R.W."/>
            <person name="Kang W.H."/>
            <person name="Huh J.H."/>
            <person name="Kang B.C."/>
            <person name="Yang T.J."/>
            <person name="Lee Y.H."/>
            <person name="Bennetzen J.L."/>
            <person name="Choi D."/>
        </authorList>
    </citation>
    <scope>NUCLEOTIDE SEQUENCE [LARGE SCALE GENOMIC DNA]</scope>
    <source>
        <strain evidence="23">cv. CM334</strain>
    </source>
</reference>
<keyword evidence="5 18" id="KW-0812">Transmembrane</keyword>
<evidence type="ECO:0000256" key="13">
    <source>
        <dbReference type="ARBA" id="ARBA00023170"/>
    </source>
</evidence>
<feature type="binding site" evidence="17">
    <location>
        <position position="355"/>
    </location>
    <ligand>
        <name>ATP</name>
        <dbReference type="ChEBI" id="CHEBI:30616"/>
    </ligand>
</feature>
<feature type="domain" description="Protein kinase" evidence="20">
    <location>
        <begin position="327"/>
        <end position="603"/>
    </location>
</feature>
<protein>
    <submittedName>
        <fullName evidence="22">Cysteine-rich receptor-like protein kinase 2</fullName>
    </submittedName>
</protein>
<evidence type="ECO:0000256" key="4">
    <source>
        <dbReference type="ARBA" id="ARBA00022679"/>
    </source>
</evidence>
<dbReference type="OrthoDB" id="1908121at2759"/>
<keyword evidence="11 18" id="KW-1133">Transmembrane helix</keyword>
<dbReference type="Gene3D" id="1.10.510.10">
    <property type="entry name" value="Transferase(Phosphotransferase) domain 1"/>
    <property type="match status" value="1"/>
</dbReference>
<evidence type="ECO:0000256" key="8">
    <source>
        <dbReference type="ARBA" id="ARBA00022741"/>
    </source>
</evidence>
<keyword evidence="3" id="KW-0597">Phosphoprotein</keyword>
<dbReference type="Gene3D" id="3.30.430.20">
    <property type="entry name" value="Gnk2 domain, C-X8-C-X2-C motif"/>
    <property type="match status" value="2"/>
</dbReference>
<comment type="catalytic activity">
    <reaction evidence="15">
        <text>L-seryl-[protein] + ATP = O-phospho-L-seryl-[protein] + ADP + H(+)</text>
        <dbReference type="Rhea" id="RHEA:17989"/>
        <dbReference type="Rhea" id="RHEA-COMP:9863"/>
        <dbReference type="Rhea" id="RHEA-COMP:11604"/>
        <dbReference type="ChEBI" id="CHEBI:15378"/>
        <dbReference type="ChEBI" id="CHEBI:29999"/>
        <dbReference type="ChEBI" id="CHEBI:30616"/>
        <dbReference type="ChEBI" id="CHEBI:83421"/>
        <dbReference type="ChEBI" id="CHEBI:456216"/>
    </reaction>
</comment>
<dbReference type="GO" id="GO:0016020">
    <property type="term" value="C:membrane"/>
    <property type="evidence" value="ECO:0007669"/>
    <property type="project" value="UniProtKB-SubCell"/>
</dbReference>
<comment type="catalytic activity">
    <reaction evidence="16">
        <text>L-threonyl-[protein] + ATP = O-phospho-L-threonyl-[protein] + ADP + H(+)</text>
        <dbReference type="Rhea" id="RHEA:46608"/>
        <dbReference type="Rhea" id="RHEA-COMP:11060"/>
        <dbReference type="Rhea" id="RHEA-COMP:11605"/>
        <dbReference type="ChEBI" id="CHEBI:15378"/>
        <dbReference type="ChEBI" id="CHEBI:30013"/>
        <dbReference type="ChEBI" id="CHEBI:30616"/>
        <dbReference type="ChEBI" id="CHEBI:61977"/>
        <dbReference type="ChEBI" id="CHEBI:456216"/>
    </reaction>
</comment>
<dbReference type="EMBL" id="AYRZ02000011">
    <property type="protein sequence ID" value="PHT69038.1"/>
    <property type="molecule type" value="Genomic_DNA"/>
</dbReference>
<dbReference type="GO" id="GO:0004674">
    <property type="term" value="F:protein serine/threonine kinase activity"/>
    <property type="evidence" value="ECO:0000318"/>
    <property type="project" value="GO_Central"/>
</dbReference>
<dbReference type="Pfam" id="PF01657">
    <property type="entry name" value="Stress-antifung"/>
    <property type="match status" value="2"/>
</dbReference>
<dbReference type="FunFam" id="3.30.430.20:FF:000015">
    <property type="entry name" value="Cysteine-rich receptor-like protein kinase 3"/>
    <property type="match status" value="1"/>
</dbReference>
<keyword evidence="23" id="KW-1185">Reference proteome</keyword>
<dbReference type="Gene3D" id="3.30.200.20">
    <property type="entry name" value="Phosphorylase Kinase, domain 1"/>
    <property type="match status" value="1"/>
</dbReference>
<keyword evidence="2" id="KW-0723">Serine/threonine-protein kinase</keyword>
<keyword evidence="13" id="KW-0675">Receptor</keyword>
<comment type="caution">
    <text evidence="22">The sequence shown here is derived from an EMBL/GenBank/DDBJ whole genome shotgun (WGS) entry which is preliminary data.</text>
</comment>
<dbReference type="InterPro" id="IPR000719">
    <property type="entry name" value="Prot_kinase_dom"/>
</dbReference>
<dbReference type="InterPro" id="IPR001245">
    <property type="entry name" value="Ser-Thr/Tyr_kinase_cat_dom"/>
</dbReference>
<sequence>MLYSSSGKMEIPAPLILCSLIVIVLVLLLPDISVAEPRAQIVQIICGNETTVPIQNFIGTMELLSEQMRTRGYGVAVTGTSPYSTYGLGQCYGDLSLLDCVLCYAEARTLLPQCFPYNGARIYMDGCFMRAENYTFYDQYLGPTDRHVCGNRTTKGTLFQQSARQAVQQAVANAPSNNGYARAQVSMPGPSNETAYVLADCWKTLSANSCAACLQNASASMLGCLPWSEGRALYTGCFMRYSDTNYLNAISTSEGSSSRGKIVVIFIVVSSVIVLGVGAFIGIGVWKNKQMQKKRKGANDAEKLVKILHDISLNFKYSTLDKATGSFDEANKLGQGGFGTVYKGILADGREIAVKRLFFNNIHRAADFYNEVNIVSSFQHKNLIRLLGCSCSGPESLLVYEFLPNQSLDRFLFDPIKGRDLNWEKRFEIIIGTAEGLIYLHENTKTRIIHRDIKASNILLDSRFRAKIADFGLARSFHDDKSHISTALAGTLGYMAPEYLARGQLTEKADVYSFGVLLLEIVTGRQSNQRNNAVYTVSLLSTAWEHFQHGTVEEIFDPNLMLQNNHTINVKHEVTRFLHVGLLCTQEIPMLRPSMSKALQMFVKNDEELPRPTKPPFVDEKTMQLHYRSLEQGDSATTANLSHSSFYPR</sequence>
<evidence type="ECO:0000256" key="12">
    <source>
        <dbReference type="ARBA" id="ARBA00023136"/>
    </source>
</evidence>
<keyword evidence="12 18" id="KW-0472">Membrane</keyword>
<evidence type="ECO:0000256" key="14">
    <source>
        <dbReference type="ARBA" id="ARBA00023180"/>
    </source>
</evidence>
<dbReference type="Pfam" id="PF07714">
    <property type="entry name" value="PK_Tyr_Ser-Thr"/>
    <property type="match status" value="1"/>
</dbReference>
<keyword evidence="10 17" id="KW-0067">ATP-binding</keyword>
<dbReference type="PANTHER" id="PTHR47973">
    <property type="entry name" value="CYSTEINE-RICH RECEPTOR-LIKE PROTEIN KINASE 3"/>
    <property type="match status" value="1"/>
</dbReference>
<dbReference type="PROSITE" id="PS00107">
    <property type="entry name" value="PROTEIN_KINASE_ATP"/>
    <property type="match status" value="1"/>
</dbReference>
<dbReference type="InterPro" id="IPR052059">
    <property type="entry name" value="CR_Ser/Thr_kinase"/>
</dbReference>
<keyword evidence="14" id="KW-0325">Glycoprotein</keyword>
<dbReference type="InterPro" id="IPR011009">
    <property type="entry name" value="Kinase-like_dom_sf"/>
</dbReference>
<evidence type="ECO:0000256" key="18">
    <source>
        <dbReference type="SAM" id="Phobius"/>
    </source>
</evidence>
<accession>A0A2G2YH06</accession>
<evidence type="ECO:0000256" key="1">
    <source>
        <dbReference type="ARBA" id="ARBA00004167"/>
    </source>
</evidence>
<evidence type="ECO:0000313" key="23">
    <source>
        <dbReference type="Proteomes" id="UP000222542"/>
    </source>
</evidence>
<comment type="subcellular location">
    <subcellularLocation>
        <location evidence="1">Membrane</location>
        <topology evidence="1">Single-pass membrane protein</topology>
    </subcellularLocation>
</comment>
<dbReference type="FunFam" id="1.10.510.10:FF:000336">
    <property type="entry name" value="Cysteine-rich receptor-like protein kinase 2"/>
    <property type="match status" value="1"/>
</dbReference>
<evidence type="ECO:0000256" key="5">
    <source>
        <dbReference type="ARBA" id="ARBA00022692"/>
    </source>
</evidence>
<evidence type="ECO:0000256" key="7">
    <source>
        <dbReference type="ARBA" id="ARBA00022737"/>
    </source>
</evidence>
<dbReference type="OMA" id="ENTTTRI"/>
<dbReference type="InterPro" id="IPR002902">
    <property type="entry name" value="GNK2"/>
</dbReference>
<keyword evidence="9" id="KW-0418">Kinase</keyword>
<feature type="signal peptide" evidence="19">
    <location>
        <begin position="1"/>
        <end position="35"/>
    </location>
</feature>
<evidence type="ECO:0000313" key="22">
    <source>
        <dbReference type="EMBL" id="PHT69038.1"/>
    </source>
</evidence>
<dbReference type="SMART" id="SM00220">
    <property type="entry name" value="S_TKc"/>
    <property type="match status" value="1"/>
</dbReference>
<dbReference type="Gramene" id="PHT69038">
    <property type="protein sequence ID" value="PHT69038"/>
    <property type="gene ID" value="T459_28525"/>
</dbReference>
<dbReference type="InterPro" id="IPR008271">
    <property type="entry name" value="Ser/Thr_kinase_AS"/>
</dbReference>
<dbReference type="CDD" id="cd14066">
    <property type="entry name" value="STKc_IRAK"/>
    <property type="match status" value="1"/>
</dbReference>
<evidence type="ECO:0000256" key="15">
    <source>
        <dbReference type="ARBA" id="ARBA00047558"/>
    </source>
</evidence>
<evidence type="ECO:0000256" key="16">
    <source>
        <dbReference type="ARBA" id="ARBA00047951"/>
    </source>
</evidence>
<evidence type="ECO:0000256" key="9">
    <source>
        <dbReference type="ARBA" id="ARBA00022777"/>
    </source>
</evidence>
<evidence type="ECO:0000256" key="11">
    <source>
        <dbReference type="ARBA" id="ARBA00022989"/>
    </source>
</evidence>
<dbReference type="Proteomes" id="UP000222542">
    <property type="component" value="Unassembled WGS sequence"/>
</dbReference>
<dbReference type="AlphaFoldDB" id="A0A2G2YH06"/>
<keyword evidence="7" id="KW-0677">Repeat</keyword>
<feature type="domain" description="Gnk2-homologous" evidence="21">
    <location>
        <begin position="35"/>
        <end position="136"/>
    </location>
</feature>
<keyword evidence="6 19" id="KW-0732">Signal</keyword>
<evidence type="ECO:0000256" key="2">
    <source>
        <dbReference type="ARBA" id="ARBA00022527"/>
    </source>
</evidence>
<name>A0A2G2YH06_CAPAN</name>
<gene>
    <name evidence="22" type="ORF">T459_28525</name>
</gene>
<dbReference type="SMR" id="A0A2G2YH06"/>
<dbReference type="CDD" id="cd23509">
    <property type="entry name" value="Gnk2-like"/>
    <property type="match status" value="2"/>
</dbReference>
<keyword evidence="4" id="KW-0808">Transferase</keyword>
<feature type="transmembrane region" description="Helical" evidence="18">
    <location>
        <begin position="262"/>
        <end position="286"/>
    </location>
</feature>
<dbReference type="SUPFAM" id="SSF56112">
    <property type="entry name" value="Protein kinase-like (PK-like)"/>
    <property type="match status" value="1"/>
</dbReference>